<reference evidence="3" key="2">
    <citation type="submission" date="2025-08" db="UniProtKB">
        <authorList>
            <consortium name="Ensembl"/>
        </authorList>
    </citation>
    <scope>IDENTIFICATION</scope>
    <source>
        <strain evidence="3">Thoroughbred</strain>
    </source>
</reference>
<evidence type="ECO:0000259" key="2">
    <source>
        <dbReference type="PROSITE" id="PS51205"/>
    </source>
</evidence>
<accession>A0A3Q2HCX7</accession>
<feature type="domain" description="VPS9" evidence="2">
    <location>
        <begin position="520"/>
        <end position="678"/>
    </location>
</feature>
<dbReference type="PANTHER" id="PTHR23101:SF98">
    <property type="entry name" value="VPS9 DOMAIN-CONTAINING PROTEIN 1"/>
    <property type="match status" value="1"/>
</dbReference>
<sequence length="679" mass="73837">MAAAAGDGAVKPLQCAMKLANGAIELDTGNRPREAYMEYLRSIHYISQVLLEEVESTKEAGETLPPDTSKMLKLAEQCLERAQSTAAKLGKTHVKPAMPVAAPVPAPTTRHRRVYSDEGGKLSPFLPPEIFQKLQVVESQSSKKELTPLEEASLQNQKLKAAYEARMARLDPSQATQKTSLTLSLQRQMMENLVIAKAREETLQRKMEERRLRLQEAANRRFCSQVALTPEEREQRALYAAVLEYEQDHDWPKHWRAKLKRSPGDLSLVTSLVSHLLSVPDHPISQLLKKLQCAVYRALYPVVSRAAVGTASAPSCCALPPDADGLLAPGSRRLRPSQSLYCMLSLPEPGPTLRPPNDPPASPPVPPLHPSPPDRGTDSTPAGPPSPLADTSSRLPRKDSSFEDLELFLATSERWGQGPGGRPEPQTPGVEEPLLEQLKSTVKDIHNAIGAASLAGWPSCPHSAAVLALLLADRLLSLMLLAFEGLNTAASKDRCLACIEEPFFSPLWPLLLALYRSVHRPREAALSRSMELYRNAPPAAVGIPTKLLPRGPEALEAGAYPYCAAAQELGLLVLESCPQKKLECIVRALRVICACAEDYYRAQEAGPQPSAAAIGADDLLPILSFVALRSGLPQLVSECAALEEFIHEGYLIGEEGYCLTSLQSALSFVELLPRGALGK</sequence>
<feature type="region of interest" description="Disordered" evidence="1">
    <location>
        <begin position="344"/>
        <end position="397"/>
    </location>
</feature>
<evidence type="ECO:0000313" key="4">
    <source>
        <dbReference type="Proteomes" id="UP000002281"/>
    </source>
</evidence>
<dbReference type="Gene3D" id="1.20.1050.80">
    <property type="entry name" value="VPS9 domain"/>
    <property type="match status" value="1"/>
</dbReference>
<gene>
    <name evidence="3 5" type="primary">VPS9D1</name>
</gene>
<dbReference type="PROSITE" id="PS51205">
    <property type="entry name" value="VPS9"/>
    <property type="match status" value="1"/>
</dbReference>
<dbReference type="STRING" id="9796.ENSECAP00000031503"/>
<dbReference type="InterPro" id="IPR045046">
    <property type="entry name" value="Vps9-like"/>
</dbReference>
<dbReference type="InParanoid" id="A0A3Q2HCX7"/>
<dbReference type="InterPro" id="IPR037191">
    <property type="entry name" value="VPS9_dom_sf"/>
</dbReference>
<reference evidence="3 4" key="1">
    <citation type="journal article" date="2009" name="Science">
        <title>Genome sequence, comparative analysis, and population genetics of the domestic horse.</title>
        <authorList>
            <consortium name="Broad Institute Genome Sequencing Platform"/>
            <consortium name="Broad Institute Whole Genome Assembly Team"/>
            <person name="Wade C.M."/>
            <person name="Giulotto E."/>
            <person name="Sigurdsson S."/>
            <person name="Zoli M."/>
            <person name="Gnerre S."/>
            <person name="Imsland F."/>
            <person name="Lear T.L."/>
            <person name="Adelson D.L."/>
            <person name="Bailey E."/>
            <person name="Bellone R.R."/>
            <person name="Bloecker H."/>
            <person name="Distl O."/>
            <person name="Edgar R.C."/>
            <person name="Garber M."/>
            <person name="Leeb T."/>
            <person name="Mauceli E."/>
            <person name="MacLeod J.N."/>
            <person name="Penedo M.C.T."/>
            <person name="Raison J.M."/>
            <person name="Sharpe T."/>
            <person name="Vogel J."/>
            <person name="Andersson L."/>
            <person name="Antczak D.F."/>
            <person name="Biagi T."/>
            <person name="Binns M.M."/>
            <person name="Chowdhary B.P."/>
            <person name="Coleman S.J."/>
            <person name="Della Valle G."/>
            <person name="Fryc S."/>
            <person name="Guerin G."/>
            <person name="Hasegawa T."/>
            <person name="Hill E.W."/>
            <person name="Jurka J."/>
            <person name="Kiialainen A."/>
            <person name="Lindgren G."/>
            <person name="Liu J."/>
            <person name="Magnani E."/>
            <person name="Mickelson J.R."/>
            <person name="Murray J."/>
            <person name="Nergadze S.G."/>
            <person name="Onofrio R."/>
            <person name="Pedroni S."/>
            <person name="Piras M.F."/>
            <person name="Raudsepp T."/>
            <person name="Rocchi M."/>
            <person name="Roeed K.H."/>
            <person name="Ryder O.A."/>
            <person name="Searle S."/>
            <person name="Skow L."/>
            <person name="Swinburne J.E."/>
            <person name="Syvaenen A.C."/>
            <person name="Tozaki T."/>
            <person name="Valberg S.J."/>
            <person name="Vaudin M."/>
            <person name="White J.R."/>
            <person name="Zody M.C."/>
            <person name="Lander E.S."/>
            <person name="Lindblad-Toh K."/>
        </authorList>
    </citation>
    <scope>NUCLEOTIDE SEQUENCE [LARGE SCALE GENOMIC DNA]</scope>
    <source>
        <strain evidence="3 4">Thoroughbred</strain>
    </source>
</reference>
<dbReference type="InterPro" id="IPR003123">
    <property type="entry name" value="VPS9"/>
</dbReference>
<dbReference type="VGNC" id="VGNC:51345">
    <property type="gene designation" value="VPS9D1"/>
</dbReference>
<evidence type="ECO:0000313" key="3">
    <source>
        <dbReference type="Ensembl" id="ENSECAP00000031503.2"/>
    </source>
</evidence>
<dbReference type="Bgee" id="ENSECAG00000012538">
    <property type="expression patterns" value="Expressed in retina and 22 other cell types or tissues"/>
</dbReference>
<name>A0A3Q2HCX7_HORSE</name>
<protein>
    <submittedName>
        <fullName evidence="3">VPS9 domain containing 1</fullName>
    </submittedName>
</protein>
<evidence type="ECO:0000256" key="1">
    <source>
        <dbReference type="SAM" id="MobiDB-lite"/>
    </source>
</evidence>
<dbReference type="Pfam" id="PF02204">
    <property type="entry name" value="VPS9"/>
    <property type="match status" value="1"/>
</dbReference>
<dbReference type="GO" id="GO:0005085">
    <property type="term" value="F:guanyl-nucleotide exchange factor activity"/>
    <property type="evidence" value="ECO:0007669"/>
    <property type="project" value="InterPro"/>
</dbReference>
<keyword evidence="4" id="KW-1185">Reference proteome</keyword>
<feature type="compositionally biased region" description="Pro residues" evidence="1">
    <location>
        <begin position="348"/>
        <end position="373"/>
    </location>
</feature>
<dbReference type="FunCoup" id="A0A3Q2HCX7">
    <property type="interactions" value="1346"/>
</dbReference>
<reference evidence="3" key="3">
    <citation type="submission" date="2025-09" db="UniProtKB">
        <authorList>
            <consortium name="Ensembl"/>
        </authorList>
    </citation>
    <scope>IDENTIFICATION</scope>
    <source>
        <strain evidence="3">Thoroughbred</strain>
    </source>
</reference>
<dbReference type="PaxDb" id="9796-ENSECAP00000031503"/>
<proteinExistence type="predicted"/>
<dbReference type="SUPFAM" id="SSF109993">
    <property type="entry name" value="VPS9 domain"/>
    <property type="match status" value="1"/>
</dbReference>
<evidence type="ECO:0000313" key="5">
    <source>
        <dbReference type="VGNC" id="VGNC:51345"/>
    </source>
</evidence>
<dbReference type="AlphaFoldDB" id="A0A3Q2HCX7"/>
<dbReference type="GeneTree" id="ENSGT00390000015057"/>
<dbReference type="SMART" id="SM00167">
    <property type="entry name" value="VPS9"/>
    <property type="match status" value="1"/>
</dbReference>
<organism evidence="3 4">
    <name type="scientific">Equus caballus</name>
    <name type="common">Horse</name>
    <dbReference type="NCBI Taxonomy" id="9796"/>
    <lineage>
        <taxon>Eukaryota</taxon>
        <taxon>Metazoa</taxon>
        <taxon>Chordata</taxon>
        <taxon>Craniata</taxon>
        <taxon>Vertebrata</taxon>
        <taxon>Euteleostomi</taxon>
        <taxon>Mammalia</taxon>
        <taxon>Eutheria</taxon>
        <taxon>Laurasiatheria</taxon>
        <taxon>Perissodactyla</taxon>
        <taxon>Equidae</taxon>
        <taxon>Equus</taxon>
    </lineage>
</organism>
<dbReference type="PANTHER" id="PTHR23101">
    <property type="entry name" value="RAB GDP/GTP EXCHANGE FACTOR"/>
    <property type="match status" value="1"/>
</dbReference>
<dbReference type="Proteomes" id="UP000002281">
    <property type="component" value="Chromosome 3"/>
</dbReference>
<dbReference type="GO" id="GO:0016192">
    <property type="term" value="P:vesicle-mediated transport"/>
    <property type="evidence" value="ECO:0007669"/>
    <property type="project" value="InterPro"/>
</dbReference>
<dbReference type="Ensembl" id="ENSECAT00000057957.3">
    <property type="protein sequence ID" value="ENSECAP00000031503.2"/>
    <property type="gene ID" value="ENSECAG00000012538.4"/>
</dbReference>